<proteinExistence type="predicted"/>
<feature type="region of interest" description="Disordered" evidence="1">
    <location>
        <begin position="108"/>
        <end position="222"/>
    </location>
</feature>
<evidence type="ECO:0000313" key="2">
    <source>
        <dbReference type="EMBL" id="KAJ1529242.1"/>
    </source>
</evidence>
<feature type="region of interest" description="Disordered" evidence="1">
    <location>
        <begin position="61"/>
        <end position="80"/>
    </location>
</feature>
<comment type="caution">
    <text evidence="2">The sequence shown here is derived from an EMBL/GenBank/DDBJ whole genome shotgun (WGS) entry which is preliminary data.</text>
</comment>
<sequence length="222" mass="24071">MPTPPAGTGAAATPGEVSTCVHGGGRVGRVKARGRRAVVNCVFPSPPAGVPVSVCRAGGVRRPGRAEAHRHRAPRQRHQPRRHLHIHVSHVHVPVRDGEQDLGERAGTSWQRAAGRGGPGRHRPVLVRSRRRPDLLRAVHRGRERLPAHGRPSADAAAPPRGHRAVAAAAGPQPRRLRRGRRRRPPRPAHQLRRTAETRLSRTRAAGPAPPSPHHACTYDSK</sequence>
<feature type="compositionally biased region" description="Basic residues" evidence="1">
    <location>
        <begin position="119"/>
        <end position="131"/>
    </location>
</feature>
<evidence type="ECO:0000256" key="1">
    <source>
        <dbReference type="SAM" id="MobiDB-lite"/>
    </source>
</evidence>
<organism evidence="2 3">
    <name type="scientific">Megalurothrips usitatus</name>
    <name type="common">bean blossom thrips</name>
    <dbReference type="NCBI Taxonomy" id="439358"/>
    <lineage>
        <taxon>Eukaryota</taxon>
        <taxon>Metazoa</taxon>
        <taxon>Ecdysozoa</taxon>
        <taxon>Arthropoda</taxon>
        <taxon>Hexapoda</taxon>
        <taxon>Insecta</taxon>
        <taxon>Pterygota</taxon>
        <taxon>Neoptera</taxon>
        <taxon>Paraneoptera</taxon>
        <taxon>Thysanoptera</taxon>
        <taxon>Terebrantia</taxon>
        <taxon>Thripoidea</taxon>
        <taxon>Thripidae</taxon>
        <taxon>Megalurothrips</taxon>
    </lineage>
</organism>
<dbReference type="Proteomes" id="UP001075354">
    <property type="component" value="Chromosome 3"/>
</dbReference>
<feature type="compositionally biased region" description="Basic residues" evidence="1">
    <location>
        <begin position="68"/>
        <end position="80"/>
    </location>
</feature>
<gene>
    <name evidence="2" type="ORF">ONE63_006044</name>
</gene>
<keyword evidence="3" id="KW-1185">Reference proteome</keyword>
<feature type="compositionally biased region" description="Basic residues" evidence="1">
    <location>
        <begin position="175"/>
        <end position="193"/>
    </location>
</feature>
<name>A0AAV7XUR5_9NEOP</name>
<reference evidence="2" key="1">
    <citation type="submission" date="2022-12" db="EMBL/GenBank/DDBJ databases">
        <title>Chromosome-level genome assembly of the bean flower thrips Megalurothrips usitatus.</title>
        <authorList>
            <person name="Ma L."/>
            <person name="Liu Q."/>
            <person name="Li H."/>
            <person name="Cai W."/>
        </authorList>
    </citation>
    <scope>NUCLEOTIDE SEQUENCE</scope>
    <source>
        <strain evidence="2">Cailab_2022a</strain>
    </source>
</reference>
<protein>
    <submittedName>
        <fullName evidence="2">Uncharacterized protein</fullName>
    </submittedName>
</protein>
<dbReference type="EMBL" id="JAPTSV010000003">
    <property type="protein sequence ID" value="KAJ1529242.1"/>
    <property type="molecule type" value="Genomic_DNA"/>
</dbReference>
<dbReference type="AlphaFoldDB" id="A0AAV7XUR5"/>
<accession>A0AAV7XUR5</accession>
<evidence type="ECO:0000313" key="3">
    <source>
        <dbReference type="Proteomes" id="UP001075354"/>
    </source>
</evidence>